<gene>
    <name evidence="1" type="ORF">BAUCODRAFT_176180</name>
</gene>
<evidence type="ECO:0000313" key="2">
    <source>
        <dbReference type="Proteomes" id="UP000011761"/>
    </source>
</evidence>
<sequence length="127" mass="14407">MRTRSRRFENATLCKVPITGRNGTLCDEVTGRSHSVPGQTYTQRQNKGRFTVDHLKRRKTASVFRDLQEAYETAMSFRTLCWTEQGYLGLVPRYPNANDVLCVILGSAVPFVLREDGRGDYSLIGEC</sequence>
<dbReference type="AlphaFoldDB" id="M2N8Z9"/>
<dbReference type="EMBL" id="KB445550">
    <property type="protein sequence ID" value="EMD00629.1"/>
    <property type="molecule type" value="Genomic_DNA"/>
</dbReference>
<dbReference type="OrthoDB" id="2157530at2759"/>
<accession>M2N8Z9</accession>
<dbReference type="HOGENOM" id="CLU_1970130_0_0_1"/>
<reference evidence="1 2" key="1">
    <citation type="journal article" date="2012" name="PLoS Pathog.">
        <title>Diverse lifestyles and strategies of plant pathogenesis encoded in the genomes of eighteen Dothideomycetes fungi.</title>
        <authorList>
            <person name="Ohm R.A."/>
            <person name="Feau N."/>
            <person name="Henrissat B."/>
            <person name="Schoch C.L."/>
            <person name="Horwitz B.A."/>
            <person name="Barry K.W."/>
            <person name="Condon B.J."/>
            <person name="Copeland A.C."/>
            <person name="Dhillon B."/>
            <person name="Glaser F."/>
            <person name="Hesse C.N."/>
            <person name="Kosti I."/>
            <person name="LaButti K."/>
            <person name="Lindquist E.A."/>
            <person name="Lucas S."/>
            <person name="Salamov A.A."/>
            <person name="Bradshaw R.E."/>
            <person name="Ciuffetti L."/>
            <person name="Hamelin R.C."/>
            <person name="Kema G.H.J."/>
            <person name="Lawrence C."/>
            <person name="Scott J.A."/>
            <person name="Spatafora J.W."/>
            <person name="Turgeon B.G."/>
            <person name="de Wit P.J.G.M."/>
            <person name="Zhong S."/>
            <person name="Goodwin S.B."/>
            <person name="Grigoriev I.V."/>
        </authorList>
    </citation>
    <scope>NUCLEOTIDE SEQUENCE [LARGE SCALE GENOMIC DNA]</scope>
    <source>
        <strain evidence="1 2">UAMH 10762</strain>
    </source>
</reference>
<proteinExistence type="predicted"/>
<name>M2N8Z9_BAUPA</name>
<dbReference type="Pfam" id="PF26639">
    <property type="entry name" value="Het-6_barrel"/>
    <property type="match status" value="1"/>
</dbReference>
<protein>
    <submittedName>
        <fullName evidence="1">Uncharacterized protein</fullName>
    </submittedName>
</protein>
<dbReference type="Proteomes" id="UP000011761">
    <property type="component" value="Unassembled WGS sequence"/>
</dbReference>
<dbReference type="GeneID" id="19109476"/>
<keyword evidence="2" id="KW-1185">Reference proteome</keyword>
<organism evidence="1 2">
    <name type="scientific">Baudoinia panamericana (strain UAMH 10762)</name>
    <name type="common">Angels' share fungus</name>
    <name type="synonym">Baudoinia compniacensis (strain UAMH 10762)</name>
    <dbReference type="NCBI Taxonomy" id="717646"/>
    <lineage>
        <taxon>Eukaryota</taxon>
        <taxon>Fungi</taxon>
        <taxon>Dikarya</taxon>
        <taxon>Ascomycota</taxon>
        <taxon>Pezizomycotina</taxon>
        <taxon>Dothideomycetes</taxon>
        <taxon>Dothideomycetidae</taxon>
        <taxon>Mycosphaerellales</taxon>
        <taxon>Teratosphaeriaceae</taxon>
        <taxon>Baudoinia</taxon>
    </lineage>
</organism>
<dbReference type="STRING" id="717646.M2N8Z9"/>
<evidence type="ECO:0000313" key="1">
    <source>
        <dbReference type="EMBL" id="EMD00629.1"/>
    </source>
</evidence>
<dbReference type="RefSeq" id="XP_007671813.1">
    <property type="nucleotide sequence ID" value="XM_007673623.1"/>
</dbReference>
<dbReference type="KEGG" id="bcom:BAUCODRAFT_176180"/>